<dbReference type="RefSeq" id="WP_003708791.1">
    <property type="nucleotide sequence ID" value="NZ_KN046803.1"/>
</dbReference>
<dbReference type="AlphaFoldDB" id="D0W948"/>
<proteinExistence type="predicted"/>
<evidence type="ECO:0000313" key="1">
    <source>
        <dbReference type="EMBL" id="EEZ75981.1"/>
    </source>
</evidence>
<dbReference type="PATRIC" id="fig|546265.8.peg.968"/>
<comment type="caution">
    <text evidence="1">The sequence shown here is derived from an EMBL/GenBank/DDBJ whole genome shotgun (WGS) entry which is preliminary data.</text>
</comment>
<reference evidence="1 2" key="1">
    <citation type="submission" date="2009-10" db="EMBL/GenBank/DDBJ databases">
        <authorList>
            <person name="Weinstock G."/>
            <person name="Sodergren E."/>
            <person name="Clifton S."/>
            <person name="Fulton L."/>
            <person name="Fulton B."/>
            <person name="Courtney L."/>
            <person name="Fronick C."/>
            <person name="Harrison M."/>
            <person name="Strong C."/>
            <person name="Farmer C."/>
            <person name="Delahaunty K."/>
            <person name="Markovic C."/>
            <person name="Hall O."/>
            <person name="Minx P."/>
            <person name="Tomlinson C."/>
            <person name="Mitreva M."/>
            <person name="Nelson J."/>
            <person name="Hou S."/>
            <person name="Wollam A."/>
            <person name="Pepin K.H."/>
            <person name="Johnson M."/>
            <person name="Bhonagiri V."/>
            <person name="Nash W.E."/>
            <person name="Warren W."/>
            <person name="Chinwalla A."/>
            <person name="Mardis E.R."/>
            <person name="Wilson R.K."/>
        </authorList>
    </citation>
    <scope>NUCLEOTIDE SEQUENCE [LARGE SCALE GENOMIC DNA]</scope>
    <source>
        <strain evidence="1 2">ATCC 23970</strain>
    </source>
</reference>
<gene>
    <name evidence="1" type="ORF">NEILACOT_04053</name>
</gene>
<evidence type="ECO:0000313" key="2">
    <source>
        <dbReference type="Proteomes" id="UP000003843"/>
    </source>
</evidence>
<dbReference type="GeneID" id="86930477"/>
<dbReference type="EMBL" id="ACEQ02000010">
    <property type="protein sequence ID" value="EEZ75981.1"/>
    <property type="molecule type" value="Genomic_DNA"/>
</dbReference>
<organism evidence="1 2">
    <name type="scientific">Neisseria lactamica ATCC 23970</name>
    <dbReference type="NCBI Taxonomy" id="546265"/>
    <lineage>
        <taxon>Bacteria</taxon>
        <taxon>Pseudomonadati</taxon>
        <taxon>Pseudomonadota</taxon>
        <taxon>Betaproteobacteria</taxon>
        <taxon>Neisseriales</taxon>
        <taxon>Neisseriaceae</taxon>
        <taxon>Neisseria</taxon>
    </lineage>
</organism>
<protein>
    <submittedName>
        <fullName evidence="1">Uncharacterized protein</fullName>
    </submittedName>
</protein>
<sequence length="71" mass="8417">MCIAFYTVNPDQYEYQKSRAYIVRIFLNDEIVETTVFPITNPQNTYKTRQEAEEYGRLTVKALMDKQEKTA</sequence>
<name>D0W948_NEILA</name>
<accession>D0W948</accession>
<dbReference type="Proteomes" id="UP000003843">
    <property type="component" value="Unassembled WGS sequence"/>
</dbReference>